<name>A0A0E3HHT3_9CAUD</name>
<dbReference type="Proteomes" id="UP000185407">
    <property type="component" value="Segment"/>
</dbReference>
<gene>
    <name evidence="2" type="ORF">Syn7803US1_76</name>
</gene>
<evidence type="ECO:0000313" key="2">
    <source>
        <dbReference type="EMBL" id="AIX28212.1"/>
    </source>
</evidence>
<evidence type="ECO:0000259" key="1">
    <source>
        <dbReference type="Pfam" id="PF21379"/>
    </source>
</evidence>
<evidence type="ECO:0000313" key="3">
    <source>
        <dbReference type="Proteomes" id="UP000185407"/>
    </source>
</evidence>
<dbReference type="Pfam" id="PF21379">
    <property type="entry name" value="Gp6-like_1st"/>
    <property type="match status" value="1"/>
</dbReference>
<reference evidence="2 3" key="1">
    <citation type="submission" date="2013-12" db="EMBL/GenBank/DDBJ databases">
        <title>Ecological redundancy of diverse viral populations within a natural community.</title>
        <authorList>
            <person name="Gregory A.C."/>
            <person name="LaButti K."/>
            <person name="Copeland A."/>
            <person name="Woyke T."/>
            <person name="Sullivan M.B."/>
        </authorList>
    </citation>
    <scope>NUCLEOTIDE SEQUENCE [LARGE SCALE GENOMIC DNA]</scope>
    <source>
        <strain evidence="2">Syn7803US1</strain>
    </source>
</reference>
<organism evidence="2 3">
    <name type="scientific">Synechococcus phage ACG-2014a</name>
    <dbReference type="NCBI Taxonomy" id="1493507"/>
    <lineage>
        <taxon>Viruses</taxon>
        <taxon>Duplodnaviria</taxon>
        <taxon>Heunggongvirae</taxon>
        <taxon>Uroviricota</taxon>
        <taxon>Caudoviricetes</taxon>
        <taxon>Pantevenvirales</taxon>
        <taxon>Kyanoviridae</taxon>
        <taxon>Acionnavirus</taxon>
        <taxon>Acionnavirus monteraybay</taxon>
    </lineage>
</organism>
<dbReference type="Gene3D" id="3.30.300.200">
    <property type="match status" value="1"/>
</dbReference>
<dbReference type="InterPro" id="IPR049026">
    <property type="entry name" value="Gp6-like_N"/>
</dbReference>
<protein>
    <submittedName>
        <fullName evidence="2">Baseplate wedge protein</fullName>
    </submittedName>
</protein>
<accession>A0A0E3HHT3</accession>
<feature type="domain" description="Baseplate wedge protein gp6-like N-terminal helical" evidence="1">
    <location>
        <begin position="11"/>
        <end position="79"/>
    </location>
</feature>
<sequence length="498" mass="54794">MQPNNLTALDFEDIKASIKSYLRTRQEFTDYDFDGSSLSYLIDILAYNTYYTSFNANMALNEVFLPSATVRDNVVNIAKLLNYTPRSVSTSKACLYLTIQTTQSNGVYPSTVTLRKGSVATGGGYVWNTLQDITANVNASTGLAVFDSLLVYEGAIIKFEYIVNTFATQNYIIPTEDADISTLTVKVKPNESSTTFDLYNKVEVVTNLTPTTRAYFLSEGEDMRYEIKFGDDSVGRALKDGEVVQFEYIVTSGNEANEVSKFTFIGRLTDSNGQTYSPGLAKLTVKDKSQQGAPAESIESIKYNAPRYYSAQYRAVTAQDYAVITRNIYANASSVVAYGGDALNPPIYGKVYIAIKTKTGTVLNDATKNEIQANLRQYSMASIDPVITDPDDMFINLKLFVTYDTGCGSNPNEIETDINSAIVDWATQTNINNFNSTFRASDFEKAVTLSNKCVSDISLQTTILKYIKPTTNQTNTYCISTGSDLYNSAPSQDGGDGT</sequence>
<proteinExistence type="predicted"/>
<dbReference type="EMBL" id="KJ019088">
    <property type="protein sequence ID" value="AIX28212.1"/>
    <property type="molecule type" value="Genomic_DNA"/>
</dbReference>